<evidence type="ECO:0000256" key="1">
    <source>
        <dbReference type="ARBA" id="ARBA00011073"/>
    </source>
</evidence>
<dbReference type="PROSITE" id="PS00138">
    <property type="entry name" value="SUBTILASE_SER"/>
    <property type="match status" value="1"/>
</dbReference>
<dbReference type="KEGG" id="kge:TQ33_0338"/>
<keyword evidence="4 6" id="KW-0720">Serine protease</keyword>
<sequence length="631" mass="66521">MKLNKVVAGVVLATGTVGAYAGQFKTAPISSNAVANQYIVVLKDDAVAESEGIFSSQANAKAVQMLTDNLSLRYKARVTRNFKSVLKGGVFTMSKSQAQLLAKDPRVKLVEQDQRVSIAATQSNPTWGLDRIDQRELPLDNNYIYSTDASNVNAYIIDSGVTDHSDFGGRLNGGYDFVDNDNDPRDCNGHGTHVAGTVGSETYGVAKNVNLIGIRVLDCRGEGSWSGIISGMDWVAENHTKPAVANMSLGGGFMSSINEATQALTDAGVIVVAAGGNDGKDACDYSPASTPSAITVGSTDDNDARSIFNSSASSNYGSCLDIFAPGSDILSTRNNGGTQTMSGTSMAAPHVAGIAALYLADNPNASVNEVTQAILDAATPNLISDAKSGSPNLLAYSFFDGSNPDPDPDPDPEPEPGNELQDGVAVDLSGAQDSQKEFTFDVPADASSVDFQMSGGSGDADMYVKFGSAPTMNSYDCRPYRNGNNESCDFNAQEGTYYVMVHGYSSYSNASLVANHDGGDTKPDPDPNPGEGGEETVNNISGNSGQWNHYYVDIPAGMSSLSATLSGGTGNADLYIRRGSQPTRYNYDCVSFNWGNNESCSVQSPAVDRYYISVFGSWGSYSGATLHVVWE</sequence>
<dbReference type="InterPro" id="IPR037045">
    <property type="entry name" value="S8pro/Inhibitor_I9_sf"/>
</dbReference>
<evidence type="ECO:0000259" key="10">
    <source>
        <dbReference type="Pfam" id="PF00082"/>
    </source>
</evidence>
<dbReference type="Proteomes" id="UP000034071">
    <property type="component" value="Chromosome"/>
</dbReference>
<dbReference type="InterPro" id="IPR015500">
    <property type="entry name" value="Peptidase_S8_subtilisin-rel"/>
</dbReference>
<dbReference type="InterPro" id="IPR036852">
    <property type="entry name" value="Peptidase_S8/S53_dom_sf"/>
</dbReference>
<dbReference type="OrthoDB" id="9790784at2"/>
<dbReference type="GO" id="GO:0006508">
    <property type="term" value="P:proteolysis"/>
    <property type="evidence" value="ECO:0007669"/>
    <property type="project" value="UniProtKB-KW"/>
</dbReference>
<feature type="region of interest" description="Disordered" evidence="8">
    <location>
        <begin position="512"/>
        <end position="540"/>
    </location>
</feature>
<dbReference type="STRING" id="914150.TQ33_0338"/>
<dbReference type="PANTHER" id="PTHR43806:SF11">
    <property type="entry name" value="CEREVISIN-RELATED"/>
    <property type="match status" value="1"/>
</dbReference>
<reference evidence="13 14" key="1">
    <citation type="submission" date="2015-02" db="EMBL/GenBank/DDBJ databases">
        <title>Complete genome sequence of Kangiella geojedonensis strain YCS-5T.</title>
        <authorList>
            <person name="Kim K.M."/>
        </authorList>
    </citation>
    <scope>NUCLEOTIDE SEQUENCE [LARGE SCALE GENOMIC DNA]</scope>
    <source>
        <strain evidence="13 14">YCS-5</strain>
    </source>
</reference>
<dbReference type="HOGENOM" id="CLU_011263_1_7_6"/>
<feature type="domain" description="Peptidase C-terminal archaeal/bacterial" evidence="11">
    <location>
        <begin position="438"/>
        <end position="503"/>
    </location>
</feature>
<keyword evidence="3 6" id="KW-0378">Hydrolase</keyword>
<feature type="signal peptide" evidence="9">
    <location>
        <begin position="1"/>
        <end position="21"/>
    </location>
</feature>
<dbReference type="CDD" id="cd04077">
    <property type="entry name" value="Peptidases_S8_PCSK9_ProteinaseK_like"/>
    <property type="match status" value="1"/>
</dbReference>
<feature type="active site" description="Charge relay system" evidence="5 6">
    <location>
        <position position="158"/>
    </location>
</feature>
<evidence type="ECO:0000256" key="8">
    <source>
        <dbReference type="SAM" id="MobiDB-lite"/>
    </source>
</evidence>
<dbReference type="SUPFAM" id="SSF52743">
    <property type="entry name" value="Subtilisin-like"/>
    <property type="match status" value="1"/>
</dbReference>
<dbReference type="AlphaFoldDB" id="A0A0F6TPU6"/>
<gene>
    <name evidence="13" type="ORF">TQ33_0338</name>
</gene>
<dbReference type="EMBL" id="CP010975">
    <property type="protein sequence ID" value="AKE51325.1"/>
    <property type="molecule type" value="Genomic_DNA"/>
</dbReference>
<dbReference type="RefSeq" id="WP_046560525.1">
    <property type="nucleotide sequence ID" value="NZ_CP010975.1"/>
</dbReference>
<dbReference type="InterPro" id="IPR010259">
    <property type="entry name" value="S8pro/Inhibitor_I9"/>
</dbReference>
<dbReference type="PROSITE" id="PS00137">
    <property type="entry name" value="SUBTILASE_HIS"/>
    <property type="match status" value="1"/>
</dbReference>
<organism evidence="13 14">
    <name type="scientific">Kangiella geojedonensis</name>
    <dbReference type="NCBI Taxonomy" id="914150"/>
    <lineage>
        <taxon>Bacteria</taxon>
        <taxon>Pseudomonadati</taxon>
        <taxon>Pseudomonadota</taxon>
        <taxon>Gammaproteobacteria</taxon>
        <taxon>Kangiellales</taxon>
        <taxon>Kangiellaceae</taxon>
        <taxon>Kangiella</taxon>
    </lineage>
</organism>
<evidence type="ECO:0000256" key="9">
    <source>
        <dbReference type="SAM" id="SignalP"/>
    </source>
</evidence>
<dbReference type="GO" id="GO:0005615">
    <property type="term" value="C:extracellular space"/>
    <property type="evidence" value="ECO:0007669"/>
    <property type="project" value="TreeGrafter"/>
</dbReference>
<evidence type="ECO:0000259" key="12">
    <source>
        <dbReference type="Pfam" id="PF05922"/>
    </source>
</evidence>
<dbReference type="PROSITE" id="PS51892">
    <property type="entry name" value="SUBTILASE"/>
    <property type="match status" value="1"/>
</dbReference>
<dbReference type="GO" id="GO:0004252">
    <property type="term" value="F:serine-type endopeptidase activity"/>
    <property type="evidence" value="ECO:0007669"/>
    <property type="project" value="UniProtKB-UniRule"/>
</dbReference>
<dbReference type="Gene3D" id="2.60.120.380">
    <property type="match status" value="2"/>
</dbReference>
<keyword evidence="9" id="KW-0732">Signal</keyword>
<dbReference type="FunFam" id="3.40.50.200:FF:000014">
    <property type="entry name" value="Proteinase K"/>
    <property type="match status" value="1"/>
</dbReference>
<feature type="active site" description="Charge relay system" evidence="5 6">
    <location>
        <position position="345"/>
    </location>
</feature>
<dbReference type="PATRIC" id="fig|914150.5.peg.345"/>
<evidence type="ECO:0000256" key="4">
    <source>
        <dbReference type="ARBA" id="ARBA00022825"/>
    </source>
</evidence>
<dbReference type="SUPFAM" id="SSF54897">
    <property type="entry name" value="Protease propeptides/inhibitors"/>
    <property type="match status" value="1"/>
</dbReference>
<dbReference type="InterPro" id="IPR034193">
    <property type="entry name" value="PCSK9_ProteinaseK-like"/>
</dbReference>
<dbReference type="InterPro" id="IPR007280">
    <property type="entry name" value="Peptidase_C_arc/bac"/>
</dbReference>
<evidence type="ECO:0000256" key="6">
    <source>
        <dbReference type="PROSITE-ProRule" id="PRU01240"/>
    </source>
</evidence>
<dbReference type="PANTHER" id="PTHR43806">
    <property type="entry name" value="PEPTIDASE S8"/>
    <property type="match status" value="1"/>
</dbReference>
<dbReference type="PRINTS" id="PR00723">
    <property type="entry name" value="SUBTILISIN"/>
</dbReference>
<evidence type="ECO:0000256" key="5">
    <source>
        <dbReference type="PIRSR" id="PIRSR615500-1"/>
    </source>
</evidence>
<proteinExistence type="inferred from homology"/>
<name>A0A0F6TPU6_9GAMM</name>
<feature type="chain" id="PRO_5002510050" evidence="9">
    <location>
        <begin position="22"/>
        <end position="631"/>
    </location>
</feature>
<dbReference type="InterPro" id="IPR022398">
    <property type="entry name" value="Peptidase_S8_His-AS"/>
</dbReference>
<protein>
    <submittedName>
        <fullName evidence="13">Peptidase S8 and S53 subtilisin kexin sedolisin</fullName>
    </submittedName>
</protein>
<dbReference type="Gene3D" id="3.30.70.80">
    <property type="entry name" value="Peptidase S8 propeptide/proteinase inhibitor I9"/>
    <property type="match status" value="1"/>
</dbReference>
<dbReference type="InterPro" id="IPR000209">
    <property type="entry name" value="Peptidase_S8/S53_dom"/>
</dbReference>
<evidence type="ECO:0000259" key="11">
    <source>
        <dbReference type="Pfam" id="PF04151"/>
    </source>
</evidence>
<evidence type="ECO:0000313" key="14">
    <source>
        <dbReference type="Proteomes" id="UP000034071"/>
    </source>
</evidence>
<feature type="active site" description="Charge relay system" evidence="5 6">
    <location>
        <position position="190"/>
    </location>
</feature>
<feature type="domain" description="Peptidase S8/S53" evidence="10">
    <location>
        <begin position="156"/>
        <end position="381"/>
    </location>
</feature>
<evidence type="ECO:0000256" key="3">
    <source>
        <dbReference type="ARBA" id="ARBA00022801"/>
    </source>
</evidence>
<dbReference type="PROSITE" id="PS00136">
    <property type="entry name" value="SUBTILASE_ASP"/>
    <property type="match status" value="1"/>
</dbReference>
<dbReference type="Pfam" id="PF04151">
    <property type="entry name" value="PPC"/>
    <property type="match status" value="2"/>
</dbReference>
<dbReference type="InterPro" id="IPR023827">
    <property type="entry name" value="Peptidase_S8_Asp-AS"/>
</dbReference>
<evidence type="ECO:0000256" key="7">
    <source>
        <dbReference type="RuleBase" id="RU003355"/>
    </source>
</evidence>
<dbReference type="Gene3D" id="3.40.50.200">
    <property type="entry name" value="Peptidase S8/S53 domain"/>
    <property type="match status" value="1"/>
</dbReference>
<dbReference type="InterPro" id="IPR050131">
    <property type="entry name" value="Peptidase_S8_subtilisin-like"/>
</dbReference>
<evidence type="ECO:0000313" key="13">
    <source>
        <dbReference type="EMBL" id="AKE51325.1"/>
    </source>
</evidence>
<dbReference type="Pfam" id="PF05922">
    <property type="entry name" value="Inhibitor_I9"/>
    <property type="match status" value="1"/>
</dbReference>
<feature type="compositionally biased region" description="Acidic residues" evidence="8">
    <location>
        <begin position="406"/>
        <end position="416"/>
    </location>
</feature>
<evidence type="ECO:0000256" key="2">
    <source>
        <dbReference type="ARBA" id="ARBA00022670"/>
    </source>
</evidence>
<dbReference type="InterPro" id="IPR023828">
    <property type="entry name" value="Peptidase_S8_Ser-AS"/>
</dbReference>
<accession>A0A0F6TPU6</accession>
<keyword evidence="2 6" id="KW-0645">Protease</keyword>
<dbReference type="SUPFAM" id="SSF89260">
    <property type="entry name" value="Collagen-binding domain"/>
    <property type="match status" value="1"/>
</dbReference>
<dbReference type="Pfam" id="PF00082">
    <property type="entry name" value="Peptidase_S8"/>
    <property type="match status" value="1"/>
</dbReference>
<feature type="domain" description="Inhibitor I9" evidence="12">
    <location>
        <begin position="37"/>
        <end position="118"/>
    </location>
</feature>
<feature type="region of interest" description="Disordered" evidence="8">
    <location>
        <begin position="394"/>
        <end position="422"/>
    </location>
</feature>
<comment type="similarity">
    <text evidence="1 6 7">Belongs to the peptidase S8 family.</text>
</comment>
<feature type="domain" description="Peptidase C-terminal archaeal/bacterial" evidence="11">
    <location>
        <begin position="549"/>
        <end position="616"/>
    </location>
</feature>
<keyword evidence="14" id="KW-1185">Reference proteome</keyword>